<protein>
    <recommendedName>
        <fullName evidence="4">Aldehyde dehydrogenase</fullName>
    </recommendedName>
</protein>
<gene>
    <name evidence="9" type="ORF">DBW97_04185</name>
</gene>
<dbReference type="Gene3D" id="3.40.309.10">
    <property type="entry name" value="Aldehyde Dehydrogenase, Chain A, domain 2"/>
    <property type="match status" value="1"/>
</dbReference>
<feature type="active site" evidence="5 6">
    <location>
        <position position="220"/>
    </location>
</feature>
<dbReference type="EMBL" id="QOPD01000007">
    <property type="protein sequence ID" value="RCL37741.1"/>
    <property type="molecule type" value="Genomic_DNA"/>
</dbReference>
<evidence type="ECO:0000313" key="9">
    <source>
        <dbReference type="EMBL" id="RCL37741.1"/>
    </source>
</evidence>
<dbReference type="PANTHER" id="PTHR43570:SF20">
    <property type="entry name" value="ALDEHYDE DEHYDROGENASE ALDX-RELATED"/>
    <property type="match status" value="1"/>
</dbReference>
<dbReference type="AlphaFoldDB" id="A0A368BKG9"/>
<dbReference type="GO" id="GO:0004029">
    <property type="term" value="F:aldehyde dehydrogenase (NAD+) activity"/>
    <property type="evidence" value="ECO:0007669"/>
    <property type="project" value="TreeGrafter"/>
</dbReference>
<evidence type="ECO:0000256" key="6">
    <source>
        <dbReference type="PROSITE-ProRule" id="PRU10007"/>
    </source>
</evidence>
<evidence type="ECO:0000256" key="4">
    <source>
        <dbReference type="PIRNR" id="PIRNR036492"/>
    </source>
</evidence>
<dbReference type="InterPro" id="IPR015590">
    <property type="entry name" value="Aldehyde_DH_dom"/>
</dbReference>
<evidence type="ECO:0000259" key="8">
    <source>
        <dbReference type="Pfam" id="PF00171"/>
    </source>
</evidence>
<feature type="active site" evidence="5">
    <location>
        <position position="254"/>
    </location>
</feature>
<evidence type="ECO:0000256" key="5">
    <source>
        <dbReference type="PIRSR" id="PIRSR036492-1"/>
    </source>
</evidence>
<organism evidence="9 10">
    <name type="scientific">SAR86 cluster bacterium</name>
    <dbReference type="NCBI Taxonomy" id="2030880"/>
    <lineage>
        <taxon>Bacteria</taxon>
        <taxon>Pseudomonadati</taxon>
        <taxon>Pseudomonadota</taxon>
        <taxon>Gammaproteobacteria</taxon>
        <taxon>SAR86 cluster</taxon>
    </lineage>
</organism>
<dbReference type="GO" id="GO:0005737">
    <property type="term" value="C:cytoplasm"/>
    <property type="evidence" value="ECO:0007669"/>
    <property type="project" value="TreeGrafter"/>
</dbReference>
<dbReference type="SUPFAM" id="SSF53720">
    <property type="entry name" value="ALDH-like"/>
    <property type="match status" value="1"/>
</dbReference>
<keyword evidence="2 4" id="KW-0560">Oxidoreductase</keyword>
<evidence type="ECO:0000256" key="2">
    <source>
        <dbReference type="ARBA" id="ARBA00023002"/>
    </source>
</evidence>
<dbReference type="PANTHER" id="PTHR43570">
    <property type="entry name" value="ALDEHYDE DEHYDROGENASE"/>
    <property type="match status" value="1"/>
</dbReference>
<dbReference type="GO" id="GO:0006081">
    <property type="term" value="P:aldehyde metabolic process"/>
    <property type="evidence" value="ECO:0007669"/>
    <property type="project" value="InterPro"/>
</dbReference>
<proteinExistence type="inferred from homology"/>
<keyword evidence="3" id="KW-0520">NAD</keyword>
<dbReference type="InterPro" id="IPR016161">
    <property type="entry name" value="Ald_DH/histidinol_DH"/>
</dbReference>
<evidence type="ECO:0000313" key="10">
    <source>
        <dbReference type="Proteomes" id="UP000252147"/>
    </source>
</evidence>
<dbReference type="PIRSF" id="PIRSF036492">
    <property type="entry name" value="ALDH"/>
    <property type="match status" value="1"/>
</dbReference>
<reference evidence="9 10" key="1">
    <citation type="journal article" date="2018" name="Microbiome">
        <title>Fine metagenomic profile of the Mediterranean stratified and mixed water columns revealed by assembly and recruitment.</title>
        <authorList>
            <person name="Haro-Moreno J.M."/>
            <person name="Lopez-Perez M."/>
            <person name="De La Torre J.R."/>
            <person name="Picazo A."/>
            <person name="Camacho A."/>
            <person name="Rodriguez-Valera F."/>
        </authorList>
    </citation>
    <scope>NUCLEOTIDE SEQUENCE [LARGE SCALE GENOMIC DNA]</scope>
    <source>
        <strain evidence="9">MED-G83</strain>
    </source>
</reference>
<dbReference type="FunFam" id="3.40.309.10:FF:000003">
    <property type="entry name" value="Aldehyde dehydrogenase"/>
    <property type="match status" value="1"/>
</dbReference>
<dbReference type="PROSITE" id="PS00687">
    <property type="entry name" value="ALDEHYDE_DEHYDR_GLU"/>
    <property type="match status" value="1"/>
</dbReference>
<dbReference type="Gene3D" id="3.40.605.10">
    <property type="entry name" value="Aldehyde Dehydrogenase, Chain A, domain 1"/>
    <property type="match status" value="1"/>
</dbReference>
<comment type="similarity">
    <text evidence="1 4 7">Belongs to the aldehyde dehydrogenase family.</text>
</comment>
<evidence type="ECO:0000256" key="3">
    <source>
        <dbReference type="ARBA" id="ARBA00023027"/>
    </source>
</evidence>
<comment type="caution">
    <text evidence="9">The sequence shown here is derived from an EMBL/GenBank/DDBJ whole genome shotgun (WGS) entry which is preliminary data.</text>
</comment>
<accession>A0A368BKG9</accession>
<evidence type="ECO:0000256" key="7">
    <source>
        <dbReference type="RuleBase" id="RU003345"/>
    </source>
</evidence>
<feature type="domain" description="Aldehyde dehydrogenase" evidence="8">
    <location>
        <begin position="30"/>
        <end position="441"/>
    </location>
</feature>
<dbReference type="Proteomes" id="UP000252147">
    <property type="component" value="Unassembled WGS sequence"/>
</dbReference>
<dbReference type="InterPro" id="IPR016162">
    <property type="entry name" value="Ald_DH_N"/>
</dbReference>
<dbReference type="CDD" id="cd07133">
    <property type="entry name" value="ALDH_CALDH_CalB"/>
    <property type="match status" value="1"/>
</dbReference>
<evidence type="ECO:0000256" key="1">
    <source>
        <dbReference type="ARBA" id="ARBA00009986"/>
    </source>
</evidence>
<dbReference type="Pfam" id="PF00171">
    <property type="entry name" value="Aldedh"/>
    <property type="match status" value="1"/>
</dbReference>
<dbReference type="InterPro" id="IPR029510">
    <property type="entry name" value="Ald_DH_CS_GLU"/>
</dbReference>
<dbReference type="InterPro" id="IPR016163">
    <property type="entry name" value="Ald_DH_C"/>
</dbReference>
<dbReference type="InterPro" id="IPR012394">
    <property type="entry name" value="Aldehyde_DH_NAD(P)"/>
</dbReference>
<sequence>MYCKYVQGEPMKDILDLQKASYIKEGVPTYHQRADRLKRCIALIETHDDQIIEALNEDYKNRSKHEIMTSEIVQSVRNLNFTLKNLKKWMKPQRRTPSLGAGLMGAKSIMVPSPLGSVGVIAPWNFPVGMVFYPAASIFAAGNRIMAKPSEFTPRTSELMKEAVGKYFDESEFAVILGGPEIGSEFSGLPFDHLLYTGSGRVAKKVLAKAAENIVPTTMELGGKSPTIISDNVDIDMVAKRIMFVKTLNSGQICLSPDYIMVKRGMEQQLVVALEETFNSFYEGNENDYTSMVNSNHFNRMNGYVEDAVAKGAELINIGNVDDASKDTIGTKILLNVNDNMRVMQDEIFGPVFPIMVYDQLSEAVDYVNKHDHPLGLYFFSDDKKEQEFVINNTRSGGVTINDTMFHLMQSQLPFGGVGPSGFGCYHGYEGFLNFSNLRSVYYQTKIDSLFEMMRPPRGKLLEQMSKVMKKLS</sequence>
<name>A0A368BKG9_9GAMM</name>